<proteinExistence type="predicted"/>
<gene>
    <name evidence="4" type="ORF">Ctob_007813</name>
</gene>
<name>A0A0M0K0Z1_9EUKA</name>
<dbReference type="SMART" id="SM01411">
    <property type="entry name" value="Ephrin_rec_like"/>
    <property type="match status" value="1"/>
</dbReference>
<feature type="domain" description="Tyrosine-protein kinase ephrin type A/B receptor-like" evidence="3">
    <location>
        <begin position="297"/>
        <end position="334"/>
    </location>
</feature>
<dbReference type="InterPro" id="IPR011641">
    <property type="entry name" value="Tyr-kin_ephrin_A/B_rcpt-like"/>
</dbReference>
<evidence type="ECO:0000259" key="3">
    <source>
        <dbReference type="Pfam" id="PF07699"/>
    </source>
</evidence>
<feature type="transmembrane region" description="Helical" evidence="2">
    <location>
        <begin position="369"/>
        <end position="391"/>
    </location>
</feature>
<dbReference type="Gene3D" id="2.10.50.10">
    <property type="entry name" value="Tumor Necrosis Factor Receptor, subunit A, domain 2"/>
    <property type="match status" value="1"/>
</dbReference>
<evidence type="ECO:0000256" key="2">
    <source>
        <dbReference type="SAM" id="Phobius"/>
    </source>
</evidence>
<dbReference type="Pfam" id="PF07699">
    <property type="entry name" value="Ephrin_rec_like"/>
    <property type="match status" value="1"/>
</dbReference>
<dbReference type="OrthoDB" id="439917at2759"/>
<keyword evidence="2" id="KW-0812">Transmembrane</keyword>
<dbReference type="PANTHER" id="PTHR31513:SF2">
    <property type="entry name" value="MRAZ"/>
    <property type="match status" value="1"/>
</dbReference>
<evidence type="ECO:0000313" key="4">
    <source>
        <dbReference type="EMBL" id="KOO32058.1"/>
    </source>
</evidence>
<organism evidence="4 5">
    <name type="scientific">Chrysochromulina tobinii</name>
    <dbReference type="NCBI Taxonomy" id="1460289"/>
    <lineage>
        <taxon>Eukaryota</taxon>
        <taxon>Haptista</taxon>
        <taxon>Haptophyta</taxon>
        <taxon>Prymnesiophyceae</taxon>
        <taxon>Prymnesiales</taxon>
        <taxon>Chrysochromulinaceae</taxon>
        <taxon>Chrysochromulina</taxon>
    </lineage>
</organism>
<dbReference type="InterPro" id="IPR009030">
    <property type="entry name" value="Growth_fac_rcpt_cys_sf"/>
</dbReference>
<keyword evidence="2" id="KW-0472">Membrane</keyword>
<reference evidence="5" key="1">
    <citation type="journal article" date="2015" name="PLoS Genet.">
        <title>Genome Sequence and Transcriptome Analyses of Chrysochromulina tobin: Metabolic Tools for Enhanced Algal Fitness in the Prominent Order Prymnesiales (Haptophyceae).</title>
        <authorList>
            <person name="Hovde B.T."/>
            <person name="Deodato C.R."/>
            <person name="Hunsperger H.M."/>
            <person name="Ryken S.A."/>
            <person name="Yost W."/>
            <person name="Jha R.K."/>
            <person name="Patterson J."/>
            <person name="Monnat R.J. Jr."/>
            <person name="Barlow S.B."/>
            <person name="Starkenburg S.R."/>
            <person name="Cattolico R.A."/>
        </authorList>
    </citation>
    <scope>NUCLEOTIDE SEQUENCE</scope>
    <source>
        <strain evidence="5">CCMP291</strain>
    </source>
</reference>
<evidence type="ECO:0000313" key="5">
    <source>
        <dbReference type="Proteomes" id="UP000037460"/>
    </source>
</evidence>
<evidence type="ECO:0000256" key="1">
    <source>
        <dbReference type="SAM" id="MobiDB-lite"/>
    </source>
</evidence>
<dbReference type="PANTHER" id="PTHR31513">
    <property type="entry name" value="EPHRIN TYPE-B RECEPTOR"/>
    <property type="match status" value="1"/>
</dbReference>
<dbReference type="Proteomes" id="UP000037460">
    <property type="component" value="Unassembled WGS sequence"/>
</dbReference>
<keyword evidence="5" id="KW-1185">Reference proteome</keyword>
<dbReference type="SUPFAM" id="SSF57184">
    <property type="entry name" value="Growth factor receptor domain"/>
    <property type="match status" value="1"/>
</dbReference>
<comment type="caution">
    <text evidence="4">The sequence shown here is derived from an EMBL/GenBank/DDBJ whole genome shotgun (WGS) entry which is preliminary data.</text>
</comment>
<accession>A0A0M0K0Z1</accession>
<dbReference type="CDD" id="cd00185">
    <property type="entry name" value="TNFRSF"/>
    <property type="match status" value="1"/>
</dbReference>
<feature type="region of interest" description="Disordered" evidence="1">
    <location>
        <begin position="248"/>
        <end position="276"/>
    </location>
</feature>
<keyword evidence="2" id="KW-1133">Transmembrane helix</keyword>
<sequence length="651" mass="68501">MDTTSRIQGFGQISISESASIDGRIEMLADGDSLTISMEPSASLSLHALGSISGTSLVVEGGKVSVMGHIVATRSIKAHCGRFIFDCAANASFIIDDGCDYSLYMSVEQLTVEGDGAIASAAMRLCVSSRVLMKDSGSITASSLGHQRGEGPGAGGVYSPTGVRTVTGAGSGGSHGGKGGKSGSYNNVAGMDGKEAYDEPMLPGYMGSGGGGSKGGQGGGIIHLHVGGQGLIMAQHSAIAADGVDAGNPQSRQTRFHAKGGQKGAKGDNEGDSDGEQGGLAPLIGFNCTAGYFGPLCQPCGMGFFKDMVGSQECAPCPNGTYASNLGSHNCTLCDAGMVSFSLKTECEYCPIGMRSCVALHELLLPPRYGGPALLLVPPLVALLLLLYALFVGTAAARRRASELIQVAKVGSRLRRRARAAAPTTPGIGDMTHTSVERCRGRKLTGSEPTTAPAGRISLDTALRLESPSSMETPSIESLAHALMYDKFKYRAKQHVLRVHLLGDNSAQSPWRLPPPTEALRQLVAEGSYRDISRLFDETAKWELWDPLMATILGLLPPLQTEFVAARRKRQWQRVCQLVSGLNAAERAEGVWRSMYSRVWESHRFELGCCAEHQHGWLDIFANISAPLAPFATRGTAARGAHDGASIRPAS</sequence>
<feature type="region of interest" description="Disordered" evidence="1">
    <location>
        <begin position="419"/>
        <end position="454"/>
    </location>
</feature>
<protein>
    <submittedName>
        <fullName evidence="4">Protein serine threonine</fullName>
    </submittedName>
</protein>
<dbReference type="AlphaFoldDB" id="A0A0M0K0Z1"/>
<dbReference type="EMBL" id="JWZX01001858">
    <property type="protein sequence ID" value="KOO32058.1"/>
    <property type="molecule type" value="Genomic_DNA"/>
</dbReference>